<evidence type="ECO:0000313" key="3">
    <source>
        <dbReference type="Proteomes" id="UP000765509"/>
    </source>
</evidence>
<evidence type="ECO:0000256" key="1">
    <source>
        <dbReference type="SAM" id="MobiDB-lite"/>
    </source>
</evidence>
<comment type="caution">
    <text evidence="2">The sequence shown here is derived from an EMBL/GenBank/DDBJ whole genome shotgun (WGS) entry which is preliminary data.</text>
</comment>
<organism evidence="2 3">
    <name type="scientific">Austropuccinia psidii MF-1</name>
    <dbReference type="NCBI Taxonomy" id="1389203"/>
    <lineage>
        <taxon>Eukaryota</taxon>
        <taxon>Fungi</taxon>
        <taxon>Dikarya</taxon>
        <taxon>Basidiomycota</taxon>
        <taxon>Pucciniomycotina</taxon>
        <taxon>Pucciniomycetes</taxon>
        <taxon>Pucciniales</taxon>
        <taxon>Sphaerophragmiaceae</taxon>
        <taxon>Austropuccinia</taxon>
    </lineage>
</organism>
<feature type="region of interest" description="Disordered" evidence="1">
    <location>
        <begin position="68"/>
        <end position="88"/>
    </location>
</feature>
<keyword evidence="3" id="KW-1185">Reference proteome</keyword>
<proteinExistence type="predicted"/>
<dbReference type="EMBL" id="AVOT02012392">
    <property type="protein sequence ID" value="MBW0494078.1"/>
    <property type="molecule type" value="Genomic_DNA"/>
</dbReference>
<name>A0A9Q3H6S5_9BASI</name>
<evidence type="ECO:0000313" key="2">
    <source>
        <dbReference type="EMBL" id="MBW0494078.1"/>
    </source>
</evidence>
<gene>
    <name evidence="2" type="ORF">O181_033793</name>
</gene>
<feature type="compositionally biased region" description="Basic and acidic residues" evidence="1">
    <location>
        <begin position="68"/>
        <end position="81"/>
    </location>
</feature>
<sequence length="88" mass="10147">MITIKQIRPTVGDDRMNQKTRPLLPNQRDVVDLAGHRDYPATRAIKTTSQSLQTYTNPQSSDFLLRSRIGESDHSNGEHNKPRIHRLR</sequence>
<feature type="region of interest" description="Disordered" evidence="1">
    <location>
        <begin position="1"/>
        <end position="20"/>
    </location>
</feature>
<dbReference type="Proteomes" id="UP000765509">
    <property type="component" value="Unassembled WGS sequence"/>
</dbReference>
<protein>
    <submittedName>
        <fullName evidence="2">Uncharacterized protein</fullName>
    </submittedName>
</protein>
<reference evidence="2" key="1">
    <citation type="submission" date="2021-03" db="EMBL/GenBank/DDBJ databases">
        <title>Draft genome sequence of rust myrtle Austropuccinia psidii MF-1, a brazilian biotype.</title>
        <authorList>
            <person name="Quecine M.C."/>
            <person name="Pachon D.M.R."/>
            <person name="Bonatelli M.L."/>
            <person name="Correr F.H."/>
            <person name="Franceschini L.M."/>
            <person name="Leite T.F."/>
            <person name="Margarido G.R.A."/>
            <person name="Almeida C.A."/>
            <person name="Ferrarezi J.A."/>
            <person name="Labate C.A."/>
        </authorList>
    </citation>
    <scope>NUCLEOTIDE SEQUENCE</scope>
    <source>
        <strain evidence="2">MF-1</strain>
    </source>
</reference>
<accession>A0A9Q3H6S5</accession>
<dbReference type="AlphaFoldDB" id="A0A9Q3H6S5"/>